<evidence type="ECO:0000313" key="3">
    <source>
        <dbReference type="Proteomes" id="UP001159042"/>
    </source>
</evidence>
<evidence type="ECO:0000256" key="1">
    <source>
        <dbReference type="SAM" id="MobiDB-lite"/>
    </source>
</evidence>
<feature type="compositionally biased region" description="Low complexity" evidence="1">
    <location>
        <begin position="47"/>
        <end position="69"/>
    </location>
</feature>
<dbReference type="Proteomes" id="UP001159042">
    <property type="component" value="Unassembled WGS sequence"/>
</dbReference>
<dbReference type="EMBL" id="JANEYG010000002">
    <property type="protein sequence ID" value="KAJ8924580.1"/>
    <property type="molecule type" value="Genomic_DNA"/>
</dbReference>
<name>A0AAV8WD09_9CUCU</name>
<sequence length="77" mass="8394">MEVWRLRENKFGKRKKYVRDDINCSTLWKYKEKSSGVIAAANLGITSPADSRSSSSCSASTSSSFDSAAETPPKSVS</sequence>
<keyword evidence="3" id="KW-1185">Reference proteome</keyword>
<accession>A0AAV8WD09</accession>
<reference evidence="2 3" key="1">
    <citation type="journal article" date="2023" name="Insect Mol. Biol.">
        <title>Genome sequencing provides insights into the evolution of gene families encoding plant cell wall-degrading enzymes in longhorned beetles.</title>
        <authorList>
            <person name="Shin N.R."/>
            <person name="Okamura Y."/>
            <person name="Kirsch R."/>
            <person name="Pauchet Y."/>
        </authorList>
    </citation>
    <scope>NUCLEOTIDE SEQUENCE [LARGE SCALE GENOMIC DNA]</scope>
    <source>
        <strain evidence="2">EAD_L_NR</strain>
    </source>
</reference>
<organism evidence="2 3">
    <name type="scientific">Exocentrus adspersus</name>
    <dbReference type="NCBI Taxonomy" id="1586481"/>
    <lineage>
        <taxon>Eukaryota</taxon>
        <taxon>Metazoa</taxon>
        <taxon>Ecdysozoa</taxon>
        <taxon>Arthropoda</taxon>
        <taxon>Hexapoda</taxon>
        <taxon>Insecta</taxon>
        <taxon>Pterygota</taxon>
        <taxon>Neoptera</taxon>
        <taxon>Endopterygota</taxon>
        <taxon>Coleoptera</taxon>
        <taxon>Polyphaga</taxon>
        <taxon>Cucujiformia</taxon>
        <taxon>Chrysomeloidea</taxon>
        <taxon>Cerambycidae</taxon>
        <taxon>Lamiinae</taxon>
        <taxon>Acanthocinini</taxon>
        <taxon>Exocentrus</taxon>
    </lineage>
</organism>
<gene>
    <name evidence="2" type="ORF">NQ315_000729</name>
</gene>
<protein>
    <submittedName>
        <fullName evidence="2">Uncharacterized protein</fullName>
    </submittedName>
</protein>
<feature type="region of interest" description="Disordered" evidence="1">
    <location>
        <begin position="46"/>
        <end position="77"/>
    </location>
</feature>
<evidence type="ECO:0000313" key="2">
    <source>
        <dbReference type="EMBL" id="KAJ8924580.1"/>
    </source>
</evidence>
<comment type="caution">
    <text evidence="2">The sequence shown here is derived from an EMBL/GenBank/DDBJ whole genome shotgun (WGS) entry which is preliminary data.</text>
</comment>
<dbReference type="AlphaFoldDB" id="A0AAV8WD09"/>
<proteinExistence type="predicted"/>